<dbReference type="Proteomes" id="UP000235786">
    <property type="component" value="Unassembled WGS sequence"/>
</dbReference>
<accession>A0A2J6RHM5</accession>
<evidence type="ECO:0000256" key="5">
    <source>
        <dbReference type="ARBA" id="ARBA00023163"/>
    </source>
</evidence>
<evidence type="ECO:0000256" key="1">
    <source>
        <dbReference type="ARBA" id="ARBA00004123"/>
    </source>
</evidence>
<comment type="subcellular location">
    <subcellularLocation>
        <location evidence="2">Cytoplasm</location>
    </subcellularLocation>
    <subcellularLocation>
        <location evidence="1">Nucleus</location>
    </subcellularLocation>
</comment>
<dbReference type="PANTHER" id="PTHR33572">
    <property type="entry name" value="SPORE DEVELOPMENT REGULATOR VOSA"/>
    <property type="match status" value="1"/>
</dbReference>
<dbReference type="OrthoDB" id="5384689at2759"/>
<keyword evidence="6" id="KW-0539">Nucleus</keyword>
<organism evidence="9 10">
    <name type="scientific">Hyaloscypha variabilis (strain UAMH 11265 / GT02V1 / F)</name>
    <name type="common">Meliniomyces variabilis</name>
    <dbReference type="NCBI Taxonomy" id="1149755"/>
    <lineage>
        <taxon>Eukaryota</taxon>
        <taxon>Fungi</taxon>
        <taxon>Dikarya</taxon>
        <taxon>Ascomycota</taxon>
        <taxon>Pezizomycotina</taxon>
        <taxon>Leotiomycetes</taxon>
        <taxon>Helotiales</taxon>
        <taxon>Hyaloscyphaceae</taxon>
        <taxon>Hyaloscypha</taxon>
        <taxon>Hyaloscypha variabilis</taxon>
    </lineage>
</organism>
<evidence type="ECO:0000256" key="4">
    <source>
        <dbReference type="ARBA" id="ARBA00023015"/>
    </source>
</evidence>
<reference evidence="9 10" key="1">
    <citation type="submission" date="2016-04" db="EMBL/GenBank/DDBJ databases">
        <title>A degradative enzymes factory behind the ericoid mycorrhizal symbiosis.</title>
        <authorList>
            <consortium name="DOE Joint Genome Institute"/>
            <person name="Martino E."/>
            <person name="Morin E."/>
            <person name="Grelet G."/>
            <person name="Kuo A."/>
            <person name="Kohler A."/>
            <person name="Daghino S."/>
            <person name="Barry K."/>
            <person name="Choi C."/>
            <person name="Cichocki N."/>
            <person name="Clum A."/>
            <person name="Copeland A."/>
            <person name="Hainaut M."/>
            <person name="Haridas S."/>
            <person name="Labutti K."/>
            <person name="Lindquist E."/>
            <person name="Lipzen A."/>
            <person name="Khouja H.-R."/>
            <person name="Murat C."/>
            <person name="Ohm R."/>
            <person name="Olson A."/>
            <person name="Spatafora J."/>
            <person name="Veneault-Fourrey C."/>
            <person name="Henrissat B."/>
            <person name="Grigoriev I."/>
            <person name="Martin F."/>
            <person name="Perotto S."/>
        </authorList>
    </citation>
    <scope>NUCLEOTIDE SEQUENCE [LARGE SCALE GENOMIC DNA]</scope>
    <source>
        <strain evidence="9 10">F</strain>
    </source>
</reference>
<dbReference type="AlphaFoldDB" id="A0A2J6RHM5"/>
<keyword evidence="3" id="KW-0963">Cytoplasm</keyword>
<protein>
    <recommendedName>
        <fullName evidence="8">Velvet domain-containing protein</fullName>
    </recommendedName>
</protein>
<evidence type="ECO:0000259" key="8">
    <source>
        <dbReference type="PROSITE" id="PS51821"/>
    </source>
</evidence>
<evidence type="ECO:0000256" key="2">
    <source>
        <dbReference type="ARBA" id="ARBA00004496"/>
    </source>
</evidence>
<dbReference type="InterPro" id="IPR038491">
    <property type="entry name" value="Velvet_dom_sf"/>
</dbReference>
<dbReference type="PANTHER" id="PTHR33572:SF14">
    <property type="entry name" value="DEVELOPMENTAL AND SECONDARY METABOLISM REGULATOR VEA"/>
    <property type="match status" value="1"/>
</dbReference>
<name>A0A2J6RHM5_HYAVF</name>
<keyword evidence="10" id="KW-1185">Reference proteome</keyword>
<dbReference type="GO" id="GO:0005737">
    <property type="term" value="C:cytoplasm"/>
    <property type="evidence" value="ECO:0007669"/>
    <property type="project" value="UniProtKB-SubCell"/>
</dbReference>
<keyword evidence="5" id="KW-0804">Transcription</keyword>
<keyword evidence="4" id="KW-0805">Transcription regulation</keyword>
<evidence type="ECO:0000256" key="6">
    <source>
        <dbReference type="ARBA" id="ARBA00023242"/>
    </source>
</evidence>
<feature type="non-terminal residue" evidence="9">
    <location>
        <position position="145"/>
    </location>
</feature>
<dbReference type="PROSITE" id="PS51821">
    <property type="entry name" value="VELVET"/>
    <property type="match status" value="1"/>
</dbReference>
<dbReference type="EMBL" id="KZ613948">
    <property type="protein sequence ID" value="PMD38023.1"/>
    <property type="molecule type" value="Genomic_DNA"/>
</dbReference>
<feature type="domain" description="Velvet" evidence="8">
    <location>
        <begin position="7"/>
        <end position="145"/>
    </location>
</feature>
<feature type="non-terminal residue" evidence="9">
    <location>
        <position position="1"/>
    </location>
</feature>
<dbReference type="Gene3D" id="2.60.40.3960">
    <property type="entry name" value="Velvet domain"/>
    <property type="match status" value="1"/>
</dbReference>
<evidence type="ECO:0000313" key="9">
    <source>
        <dbReference type="EMBL" id="PMD38023.1"/>
    </source>
</evidence>
<dbReference type="InterPro" id="IPR037525">
    <property type="entry name" value="Velvet_dom"/>
</dbReference>
<dbReference type="STRING" id="1149755.A0A2J6RHM5"/>
<evidence type="ECO:0000256" key="3">
    <source>
        <dbReference type="ARBA" id="ARBA00022490"/>
    </source>
</evidence>
<sequence>TRTAAGNRELTFRIRIIQQPQLAKACGSGTILISPKPVDPPPVIGLVIFENRGGIEEDITSSYSGSLIAVANLDTAETGSGSTPNQEESRLPSVLRGSSASGAHYLRRPFAGIFFIFADLFVSEQGRYKLCFNFYENIKDPQKLD</sequence>
<evidence type="ECO:0000256" key="7">
    <source>
        <dbReference type="ARBA" id="ARBA00038005"/>
    </source>
</evidence>
<gene>
    <name evidence="9" type="ORF">L207DRAFT_376881</name>
</gene>
<evidence type="ECO:0000313" key="10">
    <source>
        <dbReference type="Proteomes" id="UP000235786"/>
    </source>
</evidence>
<dbReference type="Pfam" id="PF11754">
    <property type="entry name" value="Velvet"/>
    <property type="match status" value="2"/>
</dbReference>
<dbReference type="InterPro" id="IPR021740">
    <property type="entry name" value="Velvet"/>
</dbReference>
<dbReference type="GO" id="GO:0005634">
    <property type="term" value="C:nucleus"/>
    <property type="evidence" value="ECO:0007669"/>
    <property type="project" value="UniProtKB-SubCell"/>
</dbReference>
<proteinExistence type="inferred from homology"/>
<comment type="similarity">
    <text evidence="7">Belongs to the velvet family. VeA subfamily.</text>
</comment>